<protein>
    <submittedName>
        <fullName evidence="1">Uncharacterized protein</fullName>
    </submittedName>
</protein>
<dbReference type="Proteomes" id="UP000050424">
    <property type="component" value="Unassembled WGS sequence"/>
</dbReference>
<accession>A0A0P7B589</accession>
<evidence type="ECO:0000313" key="2">
    <source>
        <dbReference type="Proteomes" id="UP000050424"/>
    </source>
</evidence>
<dbReference type="AlphaFoldDB" id="A0A0P7B589"/>
<dbReference type="EMBL" id="LKCW01000015">
    <property type="protein sequence ID" value="KPM44782.1"/>
    <property type="molecule type" value="Genomic_DNA"/>
</dbReference>
<name>A0A0P7B589_9HYPO</name>
<comment type="caution">
    <text evidence="1">The sequence shown here is derived from an EMBL/GenBank/DDBJ whole genome shotgun (WGS) entry which is preliminary data.</text>
</comment>
<reference evidence="1 2" key="1">
    <citation type="submission" date="2015-09" db="EMBL/GenBank/DDBJ databases">
        <title>Draft genome of a European isolate of the apple canker pathogen Neonectria ditissima.</title>
        <authorList>
            <person name="Gomez-Cortecero A."/>
            <person name="Harrison R.J."/>
            <person name="Armitage A.D."/>
        </authorList>
    </citation>
    <scope>NUCLEOTIDE SEQUENCE [LARGE SCALE GENOMIC DNA]</scope>
    <source>
        <strain evidence="1 2">R09/05</strain>
    </source>
</reference>
<evidence type="ECO:0000313" key="1">
    <source>
        <dbReference type="EMBL" id="KPM44782.1"/>
    </source>
</evidence>
<gene>
    <name evidence="1" type="ORF">AK830_g1784</name>
</gene>
<sequence length="124" mass="14131">MKTMHWSRLDGNIPIGSTAWGFQGLRNVASEYNPAWRASMEKCKNYWDTQHLKIVKALVNALHDAEELQALWLIDYNIKGAQFGPTKAQAARPDAKIFFQDDRQFVEVVSHICWADSVGSPLRI</sequence>
<proteinExistence type="predicted"/>
<organism evidence="1 2">
    <name type="scientific">Neonectria ditissima</name>
    <dbReference type="NCBI Taxonomy" id="78410"/>
    <lineage>
        <taxon>Eukaryota</taxon>
        <taxon>Fungi</taxon>
        <taxon>Dikarya</taxon>
        <taxon>Ascomycota</taxon>
        <taxon>Pezizomycotina</taxon>
        <taxon>Sordariomycetes</taxon>
        <taxon>Hypocreomycetidae</taxon>
        <taxon>Hypocreales</taxon>
        <taxon>Nectriaceae</taxon>
        <taxon>Neonectria</taxon>
    </lineage>
</organism>
<keyword evidence="2" id="KW-1185">Reference proteome</keyword>